<feature type="domain" description="DUS-like FMN-binding" evidence="1">
    <location>
        <begin position="84"/>
        <end position="254"/>
    </location>
</feature>
<keyword evidence="3" id="KW-1185">Reference proteome</keyword>
<dbReference type="Pfam" id="PF01207">
    <property type="entry name" value="Dus"/>
    <property type="match status" value="1"/>
</dbReference>
<reference evidence="2 3" key="1">
    <citation type="submission" date="2010-07" db="EMBL/GenBank/DDBJ databases">
        <title>The complete genome of Methanosalsum zhilinae DSM 4017.</title>
        <authorList>
            <consortium name="US DOE Joint Genome Institute (JGI-PGF)"/>
            <person name="Lucas S."/>
            <person name="Copeland A."/>
            <person name="Lapidus A."/>
            <person name="Glavina del Rio T."/>
            <person name="Dalin E."/>
            <person name="Tice H."/>
            <person name="Bruce D."/>
            <person name="Goodwin L."/>
            <person name="Pitluck S."/>
            <person name="Kyrpides N."/>
            <person name="Mavromatis K."/>
            <person name="Ovchinnikova G."/>
            <person name="Daligault H."/>
            <person name="Detter J.C."/>
            <person name="Han C."/>
            <person name="Tapia R."/>
            <person name="Larimer F."/>
            <person name="Land M."/>
            <person name="Hauser L."/>
            <person name="Markowitz V."/>
            <person name="Cheng J.-F."/>
            <person name="Hugenholtz P."/>
            <person name="Woyke T."/>
            <person name="Wu D."/>
            <person name="Spring S."/>
            <person name="Schueler E."/>
            <person name="Brambilla E."/>
            <person name="Klenk H.-P."/>
            <person name="Eisen J.A."/>
        </authorList>
    </citation>
    <scope>NUCLEOTIDE SEQUENCE [LARGE SCALE GENOMIC DNA]</scope>
    <source>
        <strain evidence="3">DSM 4017 / NBRC 107636 / OCM 62 / WeN5</strain>
    </source>
</reference>
<dbReference type="Gene3D" id="3.20.20.70">
    <property type="entry name" value="Aldolase class I"/>
    <property type="match status" value="1"/>
</dbReference>
<dbReference type="InterPro" id="IPR017671">
    <property type="entry name" value="Methan_mark_9"/>
</dbReference>
<protein>
    <submittedName>
        <fullName evidence="2">Methanogenesis marker protein 9</fullName>
    </submittedName>
</protein>
<dbReference type="EMBL" id="CP002101">
    <property type="protein sequence ID" value="AEH60468.1"/>
    <property type="molecule type" value="Genomic_DNA"/>
</dbReference>
<dbReference type="SUPFAM" id="SSF51395">
    <property type="entry name" value="FMN-linked oxidoreductases"/>
    <property type="match status" value="1"/>
</dbReference>
<dbReference type="PANTHER" id="PTHR11082">
    <property type="entry name" value="TRNA-DIHYDROURIDINE SYNTHASE"/>
    <property type="match status" value="1"/>
</dbReference>
<dbReference type="NCBIfam" id="TIGR03277">
    <property type="entry name" value="methan_mark_9"/>
    <property type="match status" value="1"/>
</dbReference>
<evidence type="ECO:0000313" key="3">
    <source>
        <dbReference type="Proteomes" id="UP000006622"/>
    </source>
</evidence>
<dbReference type="AlphaFoldDB" id="F7XQG7"/>
<dbReference type="Proteomes" id="UP000006622">
    <property type="component" value="Chromosome"/>
</dbReference>
<name>F7XQG7_METZD</name>
<dbReference type="RefSeq" id="WP_013897907.1">
    <property type="nucleotide sequence ID" value="NC_015676.1"/>
</dbReference>
<dbReference type="KEGG" id="mzh:Mzhil_0601"/>
<dbReference type="OrthoDB" id="145053at2157"/>
<sequence>MNTELFDLKVGYVKLKNPIALAPMGGVTDSSFVNNHAKEAGLVTIGGYNIDESTKKAADHMLLRGRKEFVLQNPLMDIEEEISRIKCDCAVSVNVRSSTLTPLMELAQTIKDKGCILEIDAHCRQKEIIDAGAGETLLHNIQELVRWIKRIKETGVVLSVKIRTGIVDDISLVKQIERAGADIVHVDAMIAGNGADLDAIRKIRDSTSLFLIGNNSITDFLYAKDMFSRGADVVSVARGVLDNPSLIRELVQEISSYQGQCGWYNAPKHLCSGKGDLRGLAFCCVPIKPCALIHKIKQIGFSPQEFTDIKNKFAKGTMLEYGDSTCFGSLVWCCKITKPCFLRDGVLEMLQVSDQEYMLLKKELADFILENSKVATDEN</sequence>
<proteinExistence type="predicted"/>
<dbReference type="PANTHER" id="PTHR11082:SF36">
    <property type="entry name" value="DUS-LIKE FMN-BINDING DOMAIN-CONTAINING PROTEIN"/>
    <property type="match status" value="1"/>
</dbReference>
<dbReference type="STRING" id="679901.Mzhil_0601"/>
<organism evidence="2 3">
    <name type="scientific">Methanosalsum zhilinae (strain DSM 4017 / NBRC 107636 / OCM 62 / WeN5)</name>
    <name type="common">Methanohalophilus zhilinae</name>
    <dbReference type="NCBI Taxonomy" id="679901"/>
    <lineage>
        <taxon>Archaea</taxon>
        <taxon>Methanobacteriati</taxon>
        <taxon>Methanobacteriota</taxon>
        <taxon>Stenosarchaea group</taxon>
        <taxon>Methanomicrobia</taxon>
        <taxon>Methanosarcinales</taxon>
        <taxon>Methanosarcinaceae</taxon>
        <taxon>Methanosalsum</taxon>
    </lineage>
</organism>
<gene>
    <name evidence="2" type="ordered locus">Mzhil_0601</name>
</gene>
<dbReference type="InterPro" id="IPR013785">
    <property type="entry name" value="Aldolase_TIM"/>
</dbReference>
<dbReference type="InterPro" id="IPR035587">
    <property type="entry name" value="DUS-like_FMN-bd"/>
</dbReference>
<accession>F7XQG7</accession>
<evidence type="ECO:0000313" key="2">
    <source>
        <dbReference type="EMBL" id="AEH60468.1"/>
    </source>
</evidence>
<dbReference type="HOGENOM" id="CLU_728841_0_0_2"/>
<dbReference type="GeneID" id="10822211"/>
<evidence type="ECO:0000259" key="1">
    <source>
        <dbReference type="Pfam" id="PF01207"/>
    </source>
</evidence>